<protein>
    <recommendedName>
        <fullName evidence="4">NHL repeat protein</fullName>
    </recommendedName>
</protein>
<name>D1VTP6_9FIRM</name>
<dbReference type="Proteomes" id="UP000005711">
    <property type="component" value="Unassembled WGS sequence"/>
</dbReference>
<accession>D1VTP6</accession>
<feature type="chain" id="PRO_5038616341" description="NHL repeat protein" evidence="1">
    <location>
        <begin position="26"/>
        <end position="330"/>
    </location>
</feature>
<reference evidence="2 3" key="1">
    <citation type="submission" date="2009-12" db="EMBL/GenBank/DDBJ databases">
        <title>Genome Sequence of Peptoniphilus lacrimalis 315-B.</title>
        <authorList>
            <person name="Durkin A.S."/>
            <person name="Madupu R."/>
            <person name="Torralba M."/>
            <person name="Methe B."/>
            <person name="Sutton G."/>
            <person name="Strausberg R.L."/>
            <person name="Nelson K.E."/>
        </authorList>
    </citation>
    <scope>NUCLEOTIDE SEQUENCE [LARGE SCALE GENOMIC DNA]</scope>
    <source>
        <strain evidence="2 3">315-B</strain>
    </source>
</reference>
<gene>
    <name evidence="2" type="ORF">HMPREF0628_0330</name>
</gene>
<evidence type="ECO:0000313" key="3">
    <source>
        <dbReference type="Proteomes" id="UP000005711"/>
    </source>
</evidence>
<keyword evidence="1" id="KW-0732">Signal</keyword>
<proteinExistence type="predicted"/>
<evidence type="ECO:0008006" key="4">
    <source>
        <dbReference type="Google" id="ProtNLM"/>
    </source>
</evidence>
<dbReference type="RefSeq" id="WP_004824800.1">
    <property type="nucleotide sequence ID" value="NZ_ADDO01000041.1"/>
</dbReference>
<dbReference type="PROSITE" id="PS51257">
    <property type="entry name" value="PROKAR_LIPOPROTEIN"/>
    <property type="match status" value="1"/>
</dbReference>
<dbReference type="Gene3D" id="2.120.10.30">
    <property type="entry name" value="TolB, C-terminal domain"/>
    <property type="match status" value="1"/>
</dbReference>
<organism evidence="2 3">
    <name type="scientific">Peptoniphilus lacrimalis 315-B</name>
    <dbReference type="NCBI Taxonomy" id="596330"/>
    <lineage>
        <taxon>Bacteria</taxon>
        <taxon>Bacillati</taxon>
        <taxon>Bacillota</taxon>
        <taxon>Tissierellia</taxon>
        <taxon>Tissierellales</taxon>
        <taxon>Peptoniphilaceae</taxon>
        <taxon>Peptoniphilus</taxon>
    </lineage>
</organism>
<sequence length="330" mass="38300">MKNKYFYKITLFLAIILLCACSNNAKRAKAGQEAKENKEFLDSYDFIRLNKTRLGLTDPRGFVVVDNKIYMVDAGVNSVNIFDLDFKPIKKLEGKDMQLKKPADIDFYEDKFYIADIKDNNIKIYDKDFKLINSINLREKHDMNYGEPTYIKVNEKGIYIAYECVIKEAAFIDKYFEDGRQQIGKLFWGSLTKGGNDIFAANRGTHFEGPFMNFKHVEGFKSGKANLLKIEDNKVNELTKLEEGLMPLALCANEENIYILTSDCKINEFSKDGEFKRTLFSDSYKPKFDVEKSSNYMQIYKDRLYINFVKYNTDDESKNQAVENILVLDI</sequence>
<keyword evidence="3" id="KW-1185">Reference proteome</keyword>
<dbReference type="SUPFAM" id="SSF63825">
    <property type="entry name" value="YWTD domain"/>
    <property type="match status" value="1"/>
</dbReference>
<feature type="signal peptide" evidence="1">
    <location>
        <begin position="1"/>
        <end position="25"/>
    </location>
</feature>
<dbReference type="InterPro" id="IPR011042">
    <property type="entry name" value="6-blade_b-propeller_TolB-like"/>
</dbReference>
<comment type="caution">
    <text evidence="2">The sequence shown here is derived from an EMBL/GenBank/DDBJ whole genome shotgun (WGS) entry which is preliminary data.</text>
</comment>
<evidence type="ECO:0000313" key="2">
    <source>
        <dbReference type="EMBL" id="EFA90102.1"/>
    </source>
</evidence>
<dbReference type="EMBL" id="ADDO01000041">
    <property type="protein sequence ID" value="EFA90102.1"/>
    <property type="molecule type" value="Genomic_DNA"/>
</dbReference>
<evidence type="ECO:0000256" key="1">
    <source>
        <dbReference type="SAM" id="SignalP"/>
    </source>
</evidence>
<dbReference type="AlphaFoldDB" id="D1VTP6"/>